<accession>A0ABY1KUW6</accession>
<dbReference type="Gene3D" id="1.10.1740.10">
    <property type="match status" value="1"/>
</dbReference>
<dbReference type="InterPro" id="IPR014284">
    <property type="entry name" value="RNA_pol_sigma-70_dom"/>
</dbReference>
<dbReference type="InterPro" id="IPR013324">
    <property type="entry name" value="RNA_pol_sigma_r3/r4-like"/>
</dbReference>
<comment type="similarity">
    <text evidence="1">Belongs to the sigma-70 factor family. ECF subfamily.</text>
</comment>
<evidence type="ECO:0000313" key="7">
    <source>
        <dbReference type="EMBL" id="SIS81630.1"/>
    </source>
</evidence>
<dbReference type="EMBL" id="FTOB01000004">
    <property type="protein sequence ID" value="SIS81630.1"/>
    <property type="molecule type" value="Genomic_DNA"/>
</dbReference>
<evidence type="ECO:0000256" key="1">
    <source>
        <dbReference type="ARBA" id="ARBA00010641"/>
    </source>
</evidence>
<evidence type="ECO:0000313" key="8">
    <source>
        <dbReference type="Proteomes" id="UP000185728"/>
    </source>
</evidence>
<dbReference type="InterPro" id="IPR036388">
    <property type="entry name" value="WH-like_DNA-bd_sf"/>
</dbReference>
<evidence type="ECO:0000259" key="6">
    <source>
        <dbReference type="Pfam" id="PF08281"/>
    </source>
</evidence>
<feature type="domain" description="RNA polymerase sigma factor 70 region 4 type 2" evidence="6">
    <location>
        <begin position="117"/>
        <end position="165"/>
    </location>
</feature>
<dbReference type="PANTHER" id="PTHR43133:SF46">
    <property type="entry name" value="RNA POLYMERASE SIGMA-70 FACTOR ECF SUBFAMILY"/>
    <property type="match status" value="1"/>
</dbReference>
<name>A0ABY1KUW6_9FLAO</name>
<evidence type="ECO:0000259" key="5">
    <source>
        <dbReference type="Pfam" id="PF04542"/>
    </source>
</evidence>
<dbReference type="PANTHER" id="PTHR43133">
    <property type="entry name" value="RNA POLYMERASE ECF-TYPE SIGMA FACTO"/>
    <property type="match status" value="1"/>
</dbReference>
<evidence type="ECO:0000256" key="3">
    <source>
        <dbReference type="ARBA" id="ARBA00023082"/>
    </source>
</evidence>
<evidence type="ECO:0000256" key="2">
    <source>
        <dbReference type="ARBA" id="ARBA00023015"/>
    </source>
</evidence>
<dbReference type="NCBIfam" id="TIGR02937">
    <property type="entry name" value="sigma70-ECF"/>
    <property type="match status" value="1"/>
</dbReference>
<reference evidence="7 8" key="1">
    <citation type="submission" date="2017-01" db="EMBL/GenBank/DDBJ databases">
        <authorList>
            <person name="Varghese N."/>
            <person name="Submissions S."/>
        </authorList>
    </citation>
    <scope>NUCLEOTIDE SEQUENCE [LARGE SCALE GENOMIC DNA]</scope>
    <source>
        <strain evidence="7 8">DSM 2061</strain>
    </source>
</reference>
<feature type="domain" description="RNA polymerase sigma-70 region 2" evidence="5">
    <location>
        <begin position="21"/>
        <end position="87"/>
    </location>
</feature>
<protein>
    <submittedName>
        <fullName evidence="7">RNA polymerase sigma-70 factor, ECF subfamily</fullName>
    </submittedName>
</protein>
<dbReference type="SUPFAM" id="SSF88946">
    <property type="entry name" value="Sigma2 domain of RNA polymerase sigma factors"/>
    <property type="match status" value="1"/>
</dbReference>
<keyword evidence="3" id="KW-0731">Sigma factor</keyword>
<dbReference type="SUPFAM" id="SSF88659">
    <property type="entry name" value="Sigma3 and sigma4 domains of RNA polymerase sigma factors"/>
    <property type="match status" value="1"/>
</dbReference>
<sequence>MNERKLVEKMRNGNAEAYRYLFLEYYEWLCNYIFKMCNNRHLAEDIVQDTFVNLWEKRAKLYISGSVKNYLFKCCYHQFLQHLRVQKIDFDALDKIKWEVIADTAFERDKVDVKIENLNVLISKLPPRCKEVFVQNKIEQKKYKEIALDMGISVKTVENQMSKALHFIREHATIVLLWTSSFFG</sequence>
<dbReference type="InterPro" id="IPR013249">
    <property type="entry name" value="RNA_pol_sigma70_r4_t2"/>
</dbReference>
<gene>
    <name evidence="7" type="ORF">SAMN05421766_104123</name>
</gene>
<dbReference type="Gene3D" id="1.10.10.10">
    <property type="entry name" value="Winged helix-like DNA-binding domain superfamily/Winged helix DNA-binding domain"/>
    <property type="match status" value="1"/>
</dbReference>
<dbReference type="Pfam" id="PF08281">
    <property type="entry name" value="Sigma70_r4_2"/>
    <property type="match status" value="1"/>
</dbReference>
<proteinExistence type="inferred from homology"/>
<evidence type="ECO:0000256" key="4">
    <source>
        <dbReference type="ARBA" id="ARBA00023163"/>
    </source>
</evidence>
<dbReference type="NCBIfam" id="TIGR02985">
    <property type="entry name" value="Sig70_bacteroi1"/>
    <property type="match status" value="1"/>
</dbReference>
<organism evidence="7 8">
    <name type="scientific">Zobellia uliginosa</name>
    <dbReference type="NCBI Taxonomy" id="143224"/>
    <lineage>
        <taxon>Bacteria</taxon>
        <taxon>Pseudomonadati</taxon>
        <taxon>Bacteroidota</taxon>
        <taxon>Flavobacteriia</taxon>
        <taxon>Flavobacteriales</taxon>
        <taxon>Flavobacteriaceae</taxon>
        <taxon>Zobellia</taxon>
    </lineage>
</organism>
<dbReference type="InterPro" id="IPR039425">
    <property type="entry name" value="RNA_pol_sigma-70-like"/>
</dbReference>
<comment type="caution">
    <text evidence="7">The sequence shown here is derived from an EMBL/GenBank/DDBJ whole genome shotgun (WGS) entry which is preliminary data.</text>
</comment>
<keyword evidence="8" id="KW-1185">Reference proteome</keyword>
<dbReference type="Pfam" id="PF04542">
    <property type="entry name" value="Sigma70_r2"/>
    <property type="match status" value="1"/>
</dbReference>
<keyword evidence="4" id="KW-0804">Transcription</keyword>
<dbReference type="InterPro" id="IPR007627">
    <property type="entry name" value="RNA_pol_sigma70_r2"/>
</dbReference>
<dbReference type="Proteomes" id="UP000185728">
    <property type="component" value="Unassembled WGS sequence"/>
</dbReference>
<dbReference type="InterPro" id="IPR014327">
    <property type="entry name" value="RNA_pol_sigma70_bacteroid"/>
</dbReference>
<dbReference type="RefSeq" id="WP_076455697.1">
    <property type="nucleotide sequence ID" value="NZ_FTOB01000004.1"/>
</dbReference>
<dbReference type="InterPro" id="IPR013325">
    <property type="entry name" value="RNA_pol_sigma_r2"/>
</dbReference>
<keyword evidence="2" id="KW-0805">Transcription regulation</keyword>